<keyword evidence="3" id="KW-1185">Reference proteome</keyword>
<evidence type="ECO:0000256" key="1">
    <source>
        <dbReference type="SAM" id="Phobius"/>
    </source>
</evidence>
<feature type="transmembrane region" description="Helical" evidence="1">
    <location>
        <begin position="44"/>
        <end position="66"/>
    </location>
</feature>
<comment type="caution">
    <text evidence="2">The sequence shown here is derived from an EMBL/GenBank/DDBJ whole genome shotgun (WGS) entry which is preliminary data.</text>
</comment>
<dbReference type="EMBL" id="VUJU01004631">
    <property type="protein sequence ID" value="KAF0753758.1"/>
    <property type="molecule type" value="Genomic_DNA"/>
</dbReference>
<name>A0A6G0YDA4_APHCR</name>
<keyword evidence="1" id="KW-0812">Transmembrane</keyword>
<evidence type="ECO:0000313" key="3">
    <source>
        <dbReference type="Proteomes" id="UP000478052"/>
    </source>
</evidence>
<accession>A0A6G0YDA4</accession>
<evidence type="ECO:0000313" key="2">
    <source>
        <dbReference type="EMBL" id="KAF0753758.1"/>
    </source>
</evidence>
<gene>
    <name evidence="2" type="ORF">FWK35_00020261</name>
</gene>
<dbReference type="Proteomes" id="UP000478052">
    <property type="component" value="Unassembled WGS sequence"/>
</dbReference>
<protein>
    <submittedName>
        <fullName evidence="2">Uncharacterized protein</fullName>
    </submittedName>
</protein>
<proteinExistence type="predicted"/>
<keyword evidence="1" id="KW-1133">Transmembrane helix</keyword>
<reference evidence="2 3" key="1">
    <citation type="submission" date="2019-08" db="EMBL/GenBank/DDBJ databases">
        <title>Whole genome of Aphis craccivora.</title>
        <authorList>
            <person name="Voronova N.V."/>
            <person name="Shulinski R.S."/>
            <person name="Bandarenka Y.V."/>
            <person name="Zhorov D.G."/>
            <person name="Warner D."/>
        </authorList>
    </citation>
    <scope>NUCLEOTIDE SEQUENCE [LARGE SCALE GENOMIC DNA]</scope>
    <source>
        <strain evidence="2">180601</strain>
        <tissue evidence="2">Whole Body</tissue>
    </source>
</reference>
<organism evidence="2 3">
    <name type="scientific">Aphis craccivora</name>
    <name type="common">Cowpea aphid</name>
    <dbReference type="NCBI Taxonomy" id="307492"/>
    <lineage>
        <taxon>Eukaryota</taxon>
        <taxon>Metazoa</taxon>
        <taxon>Ecdysozoa</taxon>
        <taxon>Arthropoda</taxon>
        <taxon>Hexapoda</taxon>
        <taxon>Insecta</taxon>
        <taxon>Pterygota</taxon>
        <taxon>Neoptera</taxon>
        <taxon>Paraneoptera</taxon>
        <taxon>Hemiptera</taxon>
        <taxon>Sternorrhyncha</taxon>
        <taxon>Aphidomorpha</taxon>
        <taxon>Aphidoidea</taxon>
        <taxon>Aphididae</taxon>
        <taxon>Aphidini</taxon>
        <taxon>Aphis</taxon>
        <taxon>Aphis</taxon>
    </lineage>
</organism>
<keyword evidence="1" id="KW-0472">Membrane</keyword>
<dbReference type="AlphaFoldDB" id="A0A6G0YDA4"/>
<sequence length="80" mass="8982">MPCRISIDLITFSSARLKRIGEKALPCLSPVLNLKFSDVPMPNFTLHIVFVLHAFMKSISFLGIPYSSRAAHSLFRTMLS</sequence>